<organism evidence="1">
    <name type="scientific">Arion vulgaris</name>
    <dbReference type="NCBI Taxonomy" id="1028688"/>
    <lineage>
        <taxon>Eukaryota</taxon>
        <taxon>Metazoa</taxon>
        <taxon>Spiralia</taxon>
        <taxon>Lophotrochozoa</taxon>
        <taxon>Mollusca</taxon>
        <taxon>Gastropoda</taxon>
        <taxon>Heterobranchia</taxon>
        <taxon>Euthyneura</taxon>
        <taxon>Panpulmonata</taxon>
        <taxon>Eupulmonata</taxon>
        <taxon>Stylommatophora</taxon>
        <taxon>Helicina</taxon>
        <taxon>Arionoidea</taxon>
        <taxon>Arionidae</taxon>
        <taxon>Arion</taxon>
    </lineage>
</organism>
<gene>
    <name evidence="1" type="primary">ORF219483</name>
</gene>
<name>A0A0B7C0J0_9EUPU</name>
<sequence length="54" mass="6237">MSLKTKAIQESLNISWTQKTTNNKIIHKWNIVDSPTRYCGDSHDFCSKLTSNHD</sequence>
<accession>A0A0B7C0J0</accession>
<feature type="non-terminal residue" evidence="1">
    <location>
        <position position="54"/>
    </location>
</feature>
<evidence type="ECO:0000313" key="1">
    <source>
        <dbReference type="EMBL" id="CEK98743.1"/>
    </source>
</evidence>
<dbReference type="EMBL" id="HACG01051872">
    <property type="protein sequence ID" value="CEK98743.1"/>
    <property type="molecule type" value="Transcribed_RNA"/>
</dbReference>
<reference evidence="1" key="1">
    <citation type="submission" date="2014-12" db="EMBL/GenBank/DDBJ databases">
        <title>Insight into the proteome of Arion vulgaris.</title>
        <authorList>
            <person name="Aradska J."/>
            <person name="Bulat T."/>
            <person name="Smidak R."/>
            <person name="Sarate P."/>
            <person name="Gangsoo J."/>
            <person name="Sialana F."/>
            <person name="Bilban M."/>
            <person name="Lubec G."/>
        </authorList>
    </citation>
    <scope>NUCLEOTIDE SEQUENCE</scope>
    <source>
        <tissue evidence="1">Skin</tissue>
    </source>
</reference>
<dbReference type="AlphaFoldDB" id="A0A0B7C0J0"/>
<proteinExistence type="predicted"/>
<protein>
    <submittedName>
        <fullName evidence="1">Uncharacterized protein</fullName>
    </submittedName>
</protein>